<reference evidence="2" key="1">
    <citation type="journal article" date="2022" name="Plant J.">
        <title>Strategies of tolerance reflected in two North American maple genomes.</title>
        <authorList>
            <person name="McEvoy S.L."/>
            <person name="Sezen U.U."/>
            <person name="Trouern-Trend A."/>
            <person name="McMahon S.M."/>
            <person name="Schaberg P.G."/>
            <person name="Yang J."/>
            <person name="Wegrzyn J.L."/>
            <person name="Swenson N.G."/>
        </authorList>
    </citation>
    <scope>NUCLEOTIDE SEQUENCE</scope>
    <source>
        <strain evidence="2">91603</strain>
    </source>
</reference>
<evidence type="ECO:0000313" key="3">
    <source>
        <dbReference type="Proteomes" id="UP001064489"/>
    </source>
</evidence>
<evidence type="ECO:0000313" key="2">
    <source>
        <dbReference type="EMBL" id="KAI9174710.1"/>
    </source>
</evidence>
<accession>A0AAD5NQN1</accession>
<reference evidence="2" key="2">
    <citation type="submission" date="2023-02" db="EMBL/GenBank/DDBJ databases">
        <authorList>
            <person name="Swenson N.G."/>
            <person name="Wegrzyn J.L."/>
            <person name="Mcevoy S.L."/>
        </authorList>
    </citation>
    <scope>NUCLEOTIDE SEQUENCE</scope>
    <source>
        <strain evidence="2">91603</strain>
        <tissue evidence="2">Leaf</tissue>
    </source>
</reference>
<dbReference type="InterPro" id="IPR013103">
    <property type="entry name" value="RVT_2"/>
</dbReference>
<feature type="domain" description="Reverse transcriptase Ty1/copia-type" evidence="1">
    <location>
        <begin position="1"/>
        <end position="61"/>
    </location>
</feature>
<dbReference type="PANTHER" id="PTHR11439:SF467">
    <property type="entry name" value="INTEGRASE CATALYTIC DOMAIN-CONTAINING PROTEIN"/>
    <property type="match status" value="1"/>
</dbReference>
<gene>
    <name evidence="2" type="ORF">LWI28_021718</name>
</gene>
<dbReference type="CDD" id="cd09272">
    <property type="entry name" value="RNase_HI_RT_Ty1"/>
    <property type="match status" value="1"/>
</dbReference>
<dbReference type="Pfam" id="PF07727">
    <property type="entry name" value="RVT_2"/>
    <property type="match status" value="1"/>
</dbReference>
<keyword evidence="3" id="KW-1185">Reference proteome</keyword>
<name>A0AAD5NQN1_ACENE</name>
<dbReference type="EMBL" id="JAJSOW010000103">
    <property type="protein sequence ID" value="KAI9174710.1"/>
    <property type="molecule type" value="Genomic_DNA"/>
</dbReference>
<dbReference type="PANTHER" id="PTHR11439">
    <property type="entry name" value="GAG-POL-RELATED RETROTRANSPOSON"/>
    <property type="match status" value="1"/>
</dbReference>
<dbReference type="Proteomes" id="UP001064489">
    <property type="component" value="Chromosome 8"/>
</dbReference>
<comment type="caution">
    <text evidence="2">The sequence shown here is derived from an EMBL/GenBank/DDBJ whole genome shotgun (WGS) entry which is preliminary data.</text>
</comment>
<sequence length="314" mass="35224">MIVTGTNISEIEKLQCRLVKEFEMKDLGALKYFLGIEVSRSKQGIFLSQWKCVLDLLAETGNSAYEPVNTSIEVNHGLTIYPDQVPTNKERYQRLVGKLIYLTYTRPDISYEVSAVSQFMHNPSDRHMGAVNRILAYLKSSPGKGIMFSKHGHLDIMGYTDSDFAGSKLDIKSTSGYVSFVGGNLMTWRSKKHNVVSLSNAEAEYRALHHATIELTWLHILLGELGYGPQKPMVLFCHNTAAIEIANNPVQHDRTKHVELDRNYIKDNLNPGIVEVPYIKSADQLADVTTNAVSGVPFYTFLSKLDMCDIYAPT</sequence>
<organism evidence="2 3">
    <name type="scientific">Acer negundo</name>
    <name type="common">Box elder</name>
    <dbReference type="NCBI Taxonomy" id="4023"/>
    <lineage>
        <taxon>Eukaryota</taxon>
        <taxon>Viridiplantae</taxon>
        <taxon>Streptophyta</taxon>
        <taxon>Embryophyta</taxon>
        <taxon>Tracheophyta</taxon>
        <taxon>Spermatophyta</taxon>
        <taxon>Magnoliopsida</taxon>
        <taxon>eudicotyledons</taxon>
        <taxon>Gunneridae</taxon>
        <taxon>Pentapetalae</taxon>
        <taxon>rosids</taxon>
        <taxon>malvids</taxon>
        <taxon>Sapindales</taxon>
        <taxon>Sapindaceae</taxon>
        <taxon>Hippocastanoideae</taxon>
        <taxon>Acereae</taxon>
        <taxon>Acer</taxon>
    </lineage>
</organism>
<dbReference type="InterPro" id="IPR043502">
    <property type="entry name" value="DNA/RNA_pol_sf"/>
</dbReference>
<dbReference type="AlphaFoldDB" id="A0AAD5NQN1"/>
<evidence type="ECO:0000259" key="1">
    <source>
        <dbReference type="Pfam" id="PF07727"/>
    </source>
</evidence>
<proteinExistence type="predicted"/>
<protein>
    <recommendedName>
        <fullName evidence="1">Reverse transcriptase Ty1/copia-type domain-containing protein</fullName>
    </recommendedName>
</protein>
<dbReference type="SUPFAM" id="SSF56672">
    <property type="entry name" value="DNA/RNA polymerases"/>
    <property type="match status" value="1"/>
</dbReference>